<keyword evidence="4" id="KW-0029">Amino-acid transport</keyword>
<dbReference type="AlphaFoldDB" id="A0A2H0N8W0"/>
<dbReference type="InterPro" id="IPR051010">
    <property type="entry name" value="BCAA_transport"/>
</dbReference>
<dbReference type="InterPro" id="IPR028081">
    <property type="entry name" value="Leu-bd"/>
</dbReference>
<dbReference type="PANTHER" id="PTHR30483">
    <property type="entry name" value="LEUCINE-SPECIFIC-BINDING PROTEIN"/>
    <property type="match status" value="1"/>
</dbReference>
<comment type="similarity">
    <text evidence="1">Belongs to the leucine-binding protein family.</text>
</comment>
<dbReference type="GO" id="GO:0006865">
    <property type="term" value="P:amino acid transport"/>
    <property type="evidence" value="ECO:0007669"/>
    <property type="project" value="UniProtKB-KW"/>
</dbReference>
<evidence type="ECO:0000259" key="5">
    <source>
        <dbReference type="Pfam" id="PF13458"/>
    </source>
</evidence>
<keyword evidence="3" id="KW-0732">Signal</keyword>
<evidence type="ECO:0000256" key="1">
    <source>
        <dbReference type="ARBA" id="ARBA00010062"/>
    </source>
</evidence>
<organism evidence="6 7">
    <name type="scientific">Candidatus Magasanikbacteria bacterium CG11_big_fil_rev_8_21_14_0_20_39_34</name>
    <dbReference type="NCBI Taxonomy" id="1974653"/>
    <lineage>
        <taxon>Bacteria</taxon>
        <taxon>Candidatus Magasanikiibacteriota</taxon>
    </lineage>
</organism>
<accession>A0A2H0N8W0</accession>
<proteinExistence type="inferred from homology"/>
<dbReference type="PROSITE" id="PS51257">
    <property type="entry name" value="PROKAR_LIPOPROTEIN"/>
    <property type="match status" value="1"/>
</dbReference>
<evidence type="ECO:0000256" key="3">
    <source>
        <dbReference type="ARBA" id="ARBA00022729"/>
    </source>
</evidence>
<name>A0A2H0N8W0_9BACT</name>
<protein>
    <recommendedName>
        <fullName evidence="5">Leucine-binding protein domain-containing protein</fullName>
    </recommendedName>
</protein>
<dbReference type="CDD" id="cd19984">
    <property type="entry name" value="PBP1_ABC_ligand_binding-like"/>
    <property type="match status" value="1"/>
</dbReference>
<dbReference type="PRINTS" id="PR00337">
    <property type="entry name" value="LEUILEVALBP"/>
</dbReference>
<evidence type="ECO:0000256" key="2">
    <source>
        <dbReference type="ARBA" id="ARBA00022448"/>
    </source>
</evidence>
<evidence type="ECO:0000256" key="4">
    <source>
        <dbReference type="ARBA" id="ARBA00022970"/>
    </source>
</evidence>
<feature type="domain" description="Leucine-binding protein" evidence="5">
    <location>
        <begin position="36"/>
        <end position="357"/>
    </location>
</feature>
<dbReference type="Proteomes" id="UP000229600">
    <property type="component" value="Unassembled WGS sequence"/>
</dbReference>
<dbReference type="InterPro" id="IPR000709">
    <property type="entry name" value="Leu_Ile_Val-bd"/>
</dbReference>
<dbReference type="Pfam" id="PF13458">
    <property type="entry name" value="Peripla_BP_6"/>
    <property type="match status" value="1"/>
</dbReference>
<evidence type="ECO:0000313" key="6">
    <source>
        <dbReference type="EMBL" id="PIR04546.1"/>
    </source>
</evidence>
<dbReference type="SUPFAM" id="SSF53822">
    <property type="entry name" value="Periplasmic binding protein-like I"/>
    <property type="match status" value="1"/>
</dbReference>
<dbReference type="Gene3D" id="3.40.50.2300">
    <property type="match status" value="2"/>
</dbReference>
<reference evidence="6 7" key="1">
    <citation type="submission" date="2017-09" db="EMBL/GenBank/DDBJ databases">
        <title>Depth-based differentiation of microbial function through sediment-hosted aquifers and enrichment of novel symbionts in the deep terrestrial subsurface.</title>
        <authorList>
            <person name="Probst A.J."/>
            <person name="Ladd B."/>
            <person name="Jarett J.K."/>
            <person name="Geller-Mcgrath D.E."/>
            <person name="Sieber C.M."/>
            <person name="Emerson J.B."/>
            <person name="Anantharaman K."/>
            <person name="Thomas B.C."/>
            <person name="Malmstrom R."/>
            <person name="Stieglmeier M."/>
            <person name="Klingl A."/>
            <person name="Woyke T."/>
            <person name="Ryan C.M."/>
            <person name="Banfield J.F."/>
        </authorList>
    </citation>
    <scope>NUCLEOTIDE SEQUENCE [LARGE SCALE GENOMIC DNA]</scope>
    <source>
        <strain evidence="6">CG11_big_fil_rev_8_21_14_0_20_39_34</strain>
    </source>
</reference>
<dbReference type="InterPro" id="IPR028082">
    <property type="entry name" value="Peripla_BP_I"/>
</dbReference>
<comment type="caution">
    <text evidence="6">The sequence shown here is derived from an EMBL/GenBank/DDBJ whole genome shotgun (WGS) entry which is preliminary data.</text>
</comment>
<dbReference type="PANTHER" id="PTHR30483:SF6">
    <property type="entry name" value="PERIPLASMIC BINDING PROTEIN OF ABC TRANSPORTER FOR NATURAL AMINO ACIDS"/>
    <property type="match status" value="1"/>
</dbReference>
<sequence length="362" mass="39882">MLTIIYKNMKKFLLFLPLIFTLYGCGPAIQKNVSSPIRIGFIAPITGDLADLGNDTLASAQIAIDEVNENGGVNGQKLELVVEDGRCSAKDAPQAASKLINVDDVQVIMAMCSPEVLATAGMANNQKRVLISSCASAPTVTDAGDYVFRTYPSDSFQGRFAAEYAYNTLGKRKAAILAMQNDWGKGLENVFAKRFQELGGEVVLIQEHTQDSRDMRSQITKIKELNPDILYFPSFTEPSIAGLKQIHDLDLHTTILGGDAWNDPKLQKSDYAKGVQFVIPKPNYNKDWIQKMEMRHAGQTVCAPSAYDNVKILADIIKQVGNDGEKIKDQLYRVEGYEGVNGDITFDQNGDITDAQYEVVKL</sequence>
<dbReference type="EMBL" id="PCWN01000001">
    <property type="protein sequence ID" value="PIR04546.1"/>
    <property type="molecule type" value="Genomic_DNA"/>
</dbReference>
<evidence type="ECO:0000313" key="7">
    <source>
        <dbReference type="Proteomes" id="UP000229600"/>
    </source>
</evidence>
<keyword evidence="2" id="KW-0813">Transport</keyword>
<gene>
    <name evidence="6" type="ORF">COV59_00265</name>
</gene>